<reference evidence="1" key="1">
    <citation type="submission" date="2018-05" db="EMBL/GenBank/DDBJ databases">
        <title>Draft genome of Mucuna pruriens seed.</title>
        <authorList>
            <person name="Nnadi N.E."/>
            <person name="Vos R."/>
            <person name="Hasami M.H."/>
            <person name="Devisetty U.K."/>
            <person name="Aguiy J.C."/>
        </authorList>
    </citation>
    <scope>NUCLEOTIDE SEQUENCE [LARGE SCALE GENOMIC DNA]</scope>
    <source>
        <strain evidence="1">JCA_2017</strain>
    </source>
</reference>
<evidence type="ECO:0000313" key="1">
    <source>
        <dbReference type="EMBL" id="RDX83200.1"/>
    </source>
</evidence>
<keyword evidence="2" id="KW-1185">Reference proteome</keyword>
<gene>
    <name evidence="1" type="ORF">CR513_35921</name>
</gene>
<proteinExistence type="predicted"/>
<dbReference type="AlphaFoldDB" id="A0A371FY86"/>
<dbReference type="OrthoDB" id="1432981at2759"/>
<evidence type="ECO:0000313" key="2">
    <source>
        <dbReference type="Proteomes" id="UP000257109"/>
    </source>
</evidence>
<comment type="caution">
    <text evidence="1">The sequence shown here is derived from an EMBL/GenBank/DDBJ whole genome shotgun (WGS) entry which is preliminary data.</text>
</comment>
<dbReference type="Proteomes" id="UP000257109">
    <property type="component" value="Unassembled WGS sequence"/>
</dbReference>
<organism evidence="1 2">
    <name type="scientific">Mucuna pruriens</name>
    <name type="common">Velvet bean</name>
    <name type="synonym">Dolichos pruriens</name>
    <dbReference type="NCBI Taxonomy" id="157652"/>
    <lineage>
        <taxon>Eukaryota</taxon>
        <taxon>Viridiplantae</taxon>
        <taxon>Streptophyta</taxon>
        <taxon>Embryophyta</taxon>
        <taxon>Tracheophyta</taxon>
        <taxon>Spermatophyta</taxon>
        <taxon>Magnoliopsida</taxon>
        <taxon>eudicotyledons</taxon>
        <taxon>Gunneridae</taxon>
        <taxon>Pentapetalae</taxon>
        <taxon>rosids</taxon>
        <taxon>fabids</taxon>
        <taxon>Fabales</taxon>
        <taxon>Fabaceae</taxon>
        <taxon>Papilionoideae</taxon>
        <taxon>50 kb inversion clade</taxon>
        <taxon>NPAAA clade</taxon>
        <taxon>indigoferoid/millettioid clade</taxon>
        <taxon>Phaseoleae</taxon>
        <taxon>Mucuna</taxon>
    </lineage>
</organism>
<name>A0A371FY86_MUCPR</name>
<accession>A0A371FY86</accession>
<protein>
    <submittedName>
        <fullName evidence="1">Uncharacterized protein</fullName>
    </submittedName>
</protein>
<sequence length="94" mass="10683">MNYLFLSAMVDETRKGLMVDGLKGLTLRQIRYAFNIHNDMNNLNDTFDETTMNDLDIGNFDDIQASPPNVESMSPTFAQSNYSIGAFYFARKKA</sequence>
<dbReference type="EMBL" id="QJKJ01007431">
    <property type="protein sequence ID" value="RDX83200.1"/>
    <property type="molecule type" value="Genomic_DNA"/>
</dbReference>
<feature type="non-terminal residue" evidence="1">
    <location>
        <position position="1"/>
    </location>
</feature>